<gene>
    <name evidence="3" type="ORF">DB723_04555</name>
</gene>
<reference evidence="3 4" key="1">
    <citation type="journal article" date="2020" name="Int. J. Syst. Evol. Microbiol.">
        <title>Borrelia maritima sp. nov., a novel species of the Borrelia burgdorferi sensu lato complex, occupying a basal position to North American species.</title>
        <authorList>
            <person name="Margos G."/>
            <person name="Fedorova N."/>
            <person name="Becker N.S."/>
            <person name="Kleinjan J.E."/>
            <person name="Marosevic D."/>
            <person name="Krebs S."/>
            <person name="Hui L."/>
            <person name="Fingerle V."/>
            <person name="Lane R.S."/>
        </authorList>
    </citation>
    <scope>NUCLEOTIDE SEQUENCE [LARGE SCALE GENOMIC DNA]</scope>
    <source>
        <strain evidence="3 4">CA690</strain>
    </source>
</reference>
<evidence type="ECO:0000313" key="3">
    <source>
        <dbReference type="EMBL" id="QFI15003.1"/>
    </source>
</evidence>
<organism evidence="3 4">
    <name type="scientific">Borrelia maritima</name>
    <dbReference type="NCBI Taxonomy" id="2761123"/>
    <lineage>
        <taxon>Bacteria</taxon>
        <taxon>Pseudomonadati</taxon>
        <taxon>Spirochaetota</taxon>
        <taxon>Spirochaetia</taxon>
        <taxon>Spirochaetales</taxon>
        <taxon>Borreliaceae</taxon>
        <taxon>Borrelia</taxon>
    </lineage>
</organism>
<dbReference type="InterPro" id="IPR008421">
    <property type="entry name" value="Borrelia_lipoprotein_PFam54/60"/>
</dbReference>
<dbReference type="KEGG" id="bmat:DB723_04555"/>
<accession>A0A5J6WCK7</accession>
<keyword evidence="3" id="KW-0614">Plasmid</keyword>
<name>A0A5J6WCK7_9SPIR</name>
<keyword evidence="1" id="KW-0175">Coiled coil</keyword>
<feature type="coiled-coil region" evidence="1">
    <location>
        <begin position="216"/>
        <end position="243"/>
    </location>
</feature>
<dbReference type="Pfam" id="PF05714">
    <property type="entry name" value="PFam54_60"/>
    <property type="match status" value="1"/>
</dbReference>
<feature type="region of interest" description="Disordered" evidence="2">
    <location>
        <begin position="40"/>
        <end position="82"/>
    </location>
</feature>
<evidence type="ECO:0000256" key="2">
    <source>
        <dbReference type="SAM" id="MobiDB-lite"/>
    </source>
</evidence>
<dbReference type="AlphaFoldDB" id="A0A5J6WCK7"/>
<dbReference type="Proteomes" id="UP000326393">
    <property type="component" value="Plasmid lp54"/>
</dbReference>
<evidence type="ECO:0000256" key="1">
    <source>
        <dbReference type="SAM" id="Coils"/>
    </source>
</evidence>
<feature type="compositionally biased region" description="Low complexity" evidence="2">
    <location>
        <begin position="70"/>
        <end position="82"/>
    </location>
</feature>
<protein>
    <submittedName>
        <fullName evidence="3">Complement regulator-acquiring protein</fullName>
    </submittedName>
</protein>
<dbReference type="Gene3D" id="1.10.3160.10">
    <property type="entry name" value="Bbcrasp-1"/>
    <property type="match status" value="1"/>
</dbReference>
<dbReference type="NCBIfam" id="NF033729">
    <property type="entry name" value="borfam54_2"/>
    <property type="match status" value="1"/>
</dbReference>
<feature type="compositionally biased region" description="Polar residues" evidence="2">
    <location>
        <begin position="53"/>
        <end position="64"/>
    </location>
</feature>
<geneLocation type="plasmid" evidence="3 4">
    <name>lp54</name>
</geneLocation>
<dbReference type="EMBL" id="CP044536">
    <property type="protein sequence ID" value="QFI15003.1"/>
    <property type="molecule type" value="Genomic_DNA"/>
</dbReference>
<evidence type="ECO:0000313" key="4">
    <source>
        <dbReference type="Proteomes" id="UP000326393"/>
    </source>
</evidence>
<sequence length="278" mass="32286">MYKEIILTNNKLNKIKFNIITIILTLLCISCAVNTLDPKVNSYTNTKEDNENLENGSQDIKPSNQKSQEKTTTSQEKTTTSKLEAIGKKLEAQAKKEKEEMERLNTKDYNFTNTLDNGELHFLEQANSETKMQIKRMLYSSLDYNTDEIKKLQEILDKIIEKSKGWEKDLALTALLQTAGFIQAYLDDYLEIIQIRLDCLNQKELEDLIIHAEHGLKLKKEFATQLKETVKELKNKVTLDNNNFVWNISDLIDLIRGKYLKFYSIVSDVEYKKTELNK</sequence>
<keyword evidence="4" id="KW-1185">Reference proteome</keyword>
<dbReference type="OrthoDB" id="352901at2"/>
<proteinExistence type="predicted"/>